<comment type="similarity">
    <text evidence="2">Belongs to the complex I 23 kDa subunit family.</text>
</comment>
<dbReference type="InterPro" id="IPR010226">
    <property type="entry name" value="NADH_quinone_OxRdtase_chainI"/>
</dbReference>
<dbReference type="PANTHER" id="PTHR10849:SF20">
    <property type="entry name" value="NADH DEHYDROGENASE [UBIQUINONE] IRON-SULFUR PROTEIN 8, MITOCHONDRIAL"/>
    <property type="match status" value="1"/>
</dbReference>
<dbReference type="InterPro" id="IPR017900">
    <property type="entry name" value="4Fe4S_Fe_S_CS"/>
</dbReference>
<evidence type="ECO:0000256" key="5">
    <source>
        <dbReference type="ARBA" id="ARBA00022967"/>
    </source>
</evidence>
<dbReference type="GO" id="GO:0006120">
    <property type="term" value="P:mitochondrial electron transport, NADH to ubiquinone"/>
    <property type="evidence" value="ECO:0007669"/>
    <property type="project" value="TreeGrafter"/>
</dbReference>
<proteinExistence type="inferred from homology"/>
<dbReference type="AlphaFoldDB" id="A0A9E7G4K9"/>
<keyword evidence="7" id="KW-0411">Iron-sulfur</keyword>
<dbReference type="InterPro" id="IPR014810">
    <property type="entry name" value="Fcf2_C"/>
</dbReference>
<dbReference type="GO" id="GO:0046872">
    <property type="term" value="F:metal ion binding"/>
    <property type="evidence" value="ECO:0007669"/>
    <property type="project" value="UniProtKB-KW"/>
</dbReference>
<dbReference type="InterPro" id="IPR017896">
    <property type="entry name" value="4Fe4S_Fe-S-bd"/>
</dbReference>
<dbReference type="GO" id="GO:0003954">
    <property type="term" value="F:NADH dehydrogenase activity"/>
    <property type="evidence" value="ECO:0007669"/>
    <property type="project" value="TreeGrafter"/>
</dbReference>
<evidence type="ECO:0000256" key="3">
    <source>
        <dbReference type="ARBA" id="ARBA00022485"/>
    </source>
</evidence>
<evidence type="ECO:0000259" key="8">
    <source>
        <dbReference type="PROSITE" id="PS51379"/>
    </source>
</evidence>
<evidence type="ECO:0000256" key="1">
    <source>
        <dbReference type="ARBA" id="ARBA00001966"/>
    </source>
</evidence>
<dbReference type="Pfam" id="PF00037">
    <property type="entry name" value="Fer4"/>
    <property type="match status" value="1"/>
</dbReference>
<keyword evidence="5" id="KW-1278">Translocase</keyword>
<dbReference type="EMBL" id="CP097507">
    <property type="protein sequence ID" value="URE04968.1"/>
    <property type="molecule type" value="Genomic_DNA"/>
</dbReference>
<sequence>MAAGILARQALQALRARQSVQAGQASLVLRNQWQAFSSHPTSSKFKDDEEKEKLATEIAKEWSAVFERSINMLFLTEMVRGLMLTLKYFFEEESYILIVLLCLPQINYPFEKGPLSPRFRGEHALRRCVLLASFVKRHDNDMTKCIYCGFCQEACPVDAIVEGPNFECATETHEIQRKVSSINFACFLWRRWNVAAVGTQIIAASVHHKAGKKADRSFSLRFCTAAEFLAAAAAAASSPPYRMPENKSAIGLVWAPKVPPLFGVKNSSEKTHNQTKDPVLTPGTELVDGLYVPPRDPRKLNKLLKKNMKDTAGSSWFDMPALTVTPEIKKDLEILKVGTVIEPASEFFSGRLTKKERKTTLADELLHDDALKAYRVPGLMDMTKKERSKKSRSLAILVVLRSGRTRDVKHGNGPNKEGNEFSMLCEGGWSANINRHCSDPEMDRRKMSCVPFSLKAKTIVNMNVMNLSEKLKQSHLLGAISEWLRKEEGFFRRSFRPCLANLDSLRWKGAGGSEQRNPGRIFWVMAVSPTRKQQAVAEEEGEDDIDEEVEIVLHLRQEATTVPLAGNISL</sequence>
<dbReference type="PROSITE" id="PS00198">
    <property type="entry name" value="4FE4S_FER_1"/>
    <property type="match status" value="1"/>
</dbReference>
<dbReference type="PANTHER" id="PTHR10849">
    <property type="entry name" value="NADH DEHYDROGENASE UBIQUINONE IRON-SULFUR PROTEIN 8, MITOCHONDRIAL"/>
    <property type="match status" value="1"/>
</dbReference>
<accession>A0A9E7G4K9</accession>
<dbReference type="SUPFAM" id="SSF54862">
    <property type="entry name" value="4Fe-4S ferredoxins"/>
    <property type="match status" value="1"/>
</dbReference>
<dbReference type="PROSITE" id="PS51379">
    <property type="entry name" value="4FE4S_FER_2"/>
    <property type="match status" value="1"/>
</dbReference>
<evidence type="ECO:0000313" key="9">
    <source>
        <dbReference type="EMBL" id="URE04968.1"/>
    </source>
</evidence>
<keyword evidence="10" id="KW-1185">Reference proteome</keyword>
<dbReference type="GO" id="GO:0005739">
    <property type="term" value="C:mitochondrion"/>
    <property type="evidence" value="ECO:0007669"/>
    <property type="project" value="GOC"/>
</dbReference>
<dbReference type="OrthoDB" id="427886at2759"/>
<evidence type="ECO:0000256" key="7">
    <source>
        <dbReference type="ARBA" id="ARBA00023014"/>
    </source>
</evidence>
<gene>
    <name evidence="9" type="ORF">MUK42_21462</name>
</gene>
<evidence type="ECO:0000256" key="4">
    <source>
        <dbReference type="ARBA" id="ARBA00022723"/>
    </source>
</evidence>
<evidence type="ECO:0000256" key="6">
    <source>
        <dbReference type="ARBA" id="ARBA00023004"/>
    </source>
</evidence>
<reference evidence="9" key="1">
    <citation type="submission" date="2022-05" db="EMBL/GenBank/DDBJ databases">
        <title>The Musa troglodytarum L. genome provides insights into the mechanism of non-climacteric behaviour and enrichment of carotenoids.</title>
        <authorList>
            <person name="Wang J."/>
        </authorList>
    </citation>
    <scope>NUCLEOTIDE SEQUENCE</scope>
    <source>
        <tissue evidence="9">Leaf</tissue>
    </source>
</reference>
<organism evidence="9 10">
    <name type="scientific">Musa troglodytarum</name>
    <name type="common">fe'i banana</name>
    <dbReference type="NCBI Taxonomy" id="320322"/>
    <lineage>
        <taxon>Eukaryota</taxon>
        <taxon>Viridiplantae</taxon>
        <taxon>Streptophyta</taxon>
        <taxon>Embryophyta</taxon>
        <taxon>Tracheophyta</taxon>
        <taxon>Spermatophyta</taxon>
        <taxon>Magnoliopsida</taxon>
        <taxon>Liliopsida</taxon>
        <taxon>Zingiberales</taxon>
        <taxon>Musaceae</taxon>
        <taxon>Musa</taxon>
    </lineage>
</organism>
<evidence type="ECO:0000313" key="10">
    <source>
        <dbReference type="Proteomes" id="UP001055439"/>
    </source>
</evidence>
<name>A0A9E7G4K9_9LILI</name>
<dbReference type="Proteomes" id="UP001055439">
    <property type="component" value="Chromosome 5"/>
</dbReference>
<dbReference type="Pfam" id="PF08698">
    <property type="entry name" value="Fcf2"/>
    <property type="match status" value="1"/>
</dbReference>
<keyword evidence="3" id="KW-0004">4Fe-4S</keyword>
<dbReference type="GO" id="GO:0016020">
    <property type="term" value="C:membrane"/>
    <property type="evidence" value="ECO:0007669"/>
    <property type="project" value="InterPro"/>
</dbReference>
<dbReference type="Gene3D" id="3.30.70.3270">
    <property type="match status" value="1"/>
</dbReference>
<feature type="domain" description="4Fe-4S ferredoxin-type" evidence="8">
    <location>
        <begin position="136"/>
        <end position="165"/>
    </location>
</feature>
<dbReference type="GO" id="GO:0032981">
    <property type="term" value="P:mitochondrial respiratory chain complex I assembly"/>
    <property type="evidence" value="ECO:0007669"/>
    <property type="project" value="TreeGrafter"/>
</dbReference>
<protein>
    <submittedName>
        <fullName evidence="9">4Fe-4S binding domain</fullName>
    </submittedName>
</protein>
<evidence type="ECO:0000256" key="2">
    <source>
        <dbReference type="ARBA" id="ARBA00010277"/>
    </source>
</evidence>
<keyword evidence="4" id="KW-0479">Metal-binding</keyword>
<keyword evidence="6" id="KW-0408">Iron</keyword>
<dbReference type="GO" id="GO:0051539">
    <property type="term" value="F:4 iron, 4 sulfur cluster binding"/>
    <property type="evidence" value="ECO:0007669"/>
    <property type="project" value="UniProtKB-KW"/>
</dbReference>
<comment type="cofactor">
    <cofactor evidence="1">
        <name>[4Fe-4S] cluster</name>
        <dbReference type="ChEBI" id="CHEBI:49883"/>
    </cofactor>
</comment>